<evidence type="ECO:0000313" key="1">
    <source>
        <dbReference type="EMBL" id="BAM03179.1"/>
    </source>
</evidence>
<dbReference type="Proteomes" id="UP000007881">
    <property type="component" value="Chromosome"/>
</dbReference>
<dbReference type="KEGG" id="phm:PSMK_22700"/>
<evidence type="ECO:0000313" key="3">
    <source>
        <dbReference type="Proteomes" id="UP000007881"/>
    </source>
</evidence>
<gene>
    <name evidence="1" type="ordered locus">PSMK_10200</name>
    <name evidence="2" type="ordered locus">PSMK_22700</name>
</gene>
<dbReference type="HOGENOM" id="CLU_2452044_0_0_0"/>
<name>I0IGP1_PHYMF</name>
<dbReference type="KEGG" id="phm:PSMK_10200"/>
<reference evidence="2 3" key="1">
    <citation type="submission" date="2012-02" db="EMBL/GenBank/DDBJ databases">
        <title>Complete genome sequence of Phycisphaera mikurensis NBRC 102666.</title>
        <authorList>
            <person name="Ankai A."/>
            <person name="Hosoyama A."/>
            <person name="Terui Y."/>
            <person name="Sekine M."/>
            <person name="Fukai R."/>
            <person name="Kato Y."/>
            <person name="Nakamura S."/>
            <person name="Yamada-Narita S."/>
            <person name="Kawakoshi A."/>
            <person name="Fukunaga Y."/>
            <person name="Yamazaki S."/>
            <person name="Fujita N."/>
        </authorList>
    </citation>
    <scope>NUCLEOTIDE SEQUENCE [LARGE SCALE GENOMIC DNA]</scope>
    <source>
        <strain evidence="2">NBRC 102666</strain>
        <strain evidence="3">NBRC 102666 / KCTC 22515 / FYK2301M01</strain>
    </source>
</reference>
<proteinExistence type="predicted"/>
<protein>
    <submittedName>
        <fullName evidence="2">Uncharacterized protein</fullName>
    </submittedName>
</protein>
<evidence type="ECO:0000313" key="2">
    <source>
        <dbReference type="EMBL" id="BAM04429.1"/>
    </source>
</evidence>
<keyword evidence="3" id="KW-1185">Reference proteome</keyword>
<dbReference type="EMBL" id="AP012338">
    <property type="protein sequence ID" value="BAM04429.1"/>
    <property type="molecule type" value="Genomic_DNA"/>
</dbReference>
<accession>I0IGP1</accession>
<dbReference type="AlphaFoldDB" id="I0IGP1"/>
<dbReference type="EMBL" id="AP012338">
    <property type="protein sequence ID" value="BAM03179.1"/>
    <property type="molecule type" value="Genomic_DNA"/>
</dbReference>
<sequence>MEAPEVSELALSLIRATGRTVSEREATALEELVTGIAYREISDGSASLSIYKDLDTPNGISLDVSRRPRGKPELTLDLYLRISDPDPLW</sequence>
<organism evidence="2 3">
    <name type="scientific">Phycisphaera mikurensis (strain NBRC 102666 / KCTC 22515 / FYK2301M01)</name>
    <dbReference type="NCBI Taxonomy" id="1142394"/>
    <lineage>
        <taxon>Bacteria</taxon>
        <taxon>Pseudomonadati</taxon>
        <taxon>Planctomycetota</taxon>
        <taxon>Phycisphaerae</taxon>
        <taxon>Phycisphaerales</taxon>
        <taxon>Phycisphaeraceae</taxon>
        <taxon>Phycisphaera</taxon>
    </lineage>
</organism>